<dbReference type="VEuPathDB" id="FungiDB:MELLADRAFT_89607"/>
<dbReference type="PANTHER" id="PTHR47534:SF3">
    <property type="entry name" value="ALCOHOL DEHYDROGENASE-LIKE C-TERMINAL DOMAIN-CONTAINING PROTEIN"/>
    <property type="match status" value="1"/>
</dbReference>
<keyword evidence="3" id="KW-1185">Reference proteome</keyword>
<dbReference type="Pfam" id="PF00106">
    <property type="entry name" value="adh_short"/>
    <property type="match status" value="1"/>
</dbReference>
<accession>F4RTZ1</accession>
<evidence type="ECO:0008006" key="4">
    <source>
        <dbReference type="Google" id="ProtNLM"/>
    </source>
</evidence>
<dbReference type="eggNOG" id="KOG1208">
    <property type="taxonomic scope" value="Eukaryota"/>
</dbReference>
<dbReference type="KEGG" id="mlr:MELLADRAFT_89607"/>
<protein>
    <recommendedName>
        <fullName evidence="4">NAD(P)-binding protein</fullName>
    </recommendedName>
</protein>
<dbReference type="EMBL" id="GL883120">
    <property type="protein sequence ID" value="EGG04177.1"/>
    <property type="molecule type" value="Genomic_DNA"/>
</dbReference>
<dbReference type="PANTHER" id="PTHR47534">
    <property type="entry name" value="YALI0E05731P"/>
    <property type="match status" value="1"/>
</dbReference>
<dbReference type="PRINTS" id="PR00081">
    <property type="entry name" value="GDHRDH"/>
</dbReference>
<dbReference type="InParanoid" id="F4RTZ1"/>
<organism evidence="3">
    <name type="scientific">Melampsora larici-populina (strain 98AG31 / pathotype 3-4-7)</name>
    <name type="common">Poplar leaf rust fungus</name>
    <dbReference type="NCBI Taxonomy" id="747676"/>
    <lineage>
        <taxon>Eukaryota</taxon>
        <taxon>Fungi</taxon>
        <taxon>Dikarya</taxon>
        <taxon>Basidiomycota</taxon>
        <taxon>Pucciniomycotina</taxon>
        <taxon>Pucciniomycetes</taxon>
        <taxon>Pucciniales</taxon>
        <taxon>Melampsoraceae</taxon>
        <taxon>Melampsora</taxon>
    </lineage>
</organism>
<name>F4RTZ1_MELLP</name>
<dbReference type="Gene3D" id="3.40.50.720">
    <property type="entry name" value="NAD(P)-binding Rossmann-like Domain"/>
    <property type="match status" value="1"/>
</dbReference>
<dbReference type="GO" id="GO:0016491">
    <property type="term" value="F:oxidoreductase activity"/>
    <property type="evidence" value="ECO:0007669"/>
    <property type="project" value="UniProtKB-KW"/>
</dbReference>
<dbReference type="InterPro" id="IPR052228">
    <property type="entry name" value="Sec_Metab_Biosynth_Oxidored"/>
</dbReference>
<dbReference type="SUPFAM" id="SSF51735">
    <property type="entry name" value="NAD(P)-binding Rossmann-fold domains"/>
    <property type="match status" value="1"/>
</dbReference>
<dbReference type="InterPro" id="IPR036291">
    <property type="entry name" value="NAD(P)-bd_dom_sf"/>
</dbReference>
<evidence type="ECO:0000313" key="3">
    <source>
        <dbReference type="Proteomes" id="UP000001072"/>
    </source>
</evidence>
<dbReference type="Proteomes" id="UP000001072">
    <property type="component" value="Unassembled WGS sequence"/>
</dbReference>
<dbReference type="AlphaFoldDB" id="F4RTZ1"/>
<gene>
    <name evidence="2" type="ORF">MELLADRAFT_89607</name>
</gene>
<dbReference type="GeneID" id="18935255"/>
<evidence type="ECO:0000313" key="2">
    <source>
        <dbReference type="EMBL" id="EGG04177.1"/>
    </source>
</evidence>
<keyword evidence="1" id="KW-0560">Oxidoreductase</keyword>
<dbReference type="InterPro" id="IPR002347">
    <property type="entry name" value="SDR_fam"/>
</dbReference>
<dbReference type="RefSeq" id="XP_007412638.1">
    <property type="nucleotide sequence ID" value="XM_007412576.1"/>
</dbReference>
<evidence type="ECO:0000256" key="1">
    <source>
        <dbReference type="ARBA" id="ARBA00023002"/>
    </source>
</evidence>
<sequence>MSTKVKLSNDKLNLKGKTAVISGGTQGIGKAVAIRFAQLGISQVYLIGRNSKLGESVCDQVKQIGENQNSLKSDCLFIQADLSTVETIKETVKKIENETKVDGIDYLVMSQGGPPNGLYEETKDGFDKSFAVQVLSRFGLQNGLIEKNLLRSDSTIVSILSPGSTYSNLDLNDLSLKKVYQSGVWRASFLIQQGKRDSMVTDALTLYFNRQNPSMRFYHLFPGYVETSAASNRNLPFPIPQLGNLFGPILARTIGNTPQSYSDIPIYFAANPEVKEKFQNQVCFNEKLVPIESSDWSKDHSNQESIYQKLSSFFSS</sequence>
<proteinExistence type="predicted"/>
<reference evidence="3" key="1">
    <citation type="journal article" date="2011" name="Proc. Natl. Acad. Sci. U.S.A.">
        <title>Obligate biotrophy features unraveled by the genomic analysis of rust fungi.</title>
        <authorList>
            <person name="Duplessis S."/>
            <person name="Cuomo C.A."/>
            <person name="Lin Y.-C."/>
            <person name="Aerts A."/>
            <person name="Tisserant E."/>
            <person name="Veneault-Fourrey C."/>
            <person name="Joly D.L."/>
            <person name="Hacquard S."/>
            <person name="Amselem J."/>
            <person name="Cantarel B.L."/>
            <person name="Chiu R."/>
            <person name="Coutinho P.M."/>
            <person name="Feau N."/>
            <person name="Field M."/>
            <person name="Frey P."/>
            <person name="Gelhaye E."/>
            <person name="Goldberg J."/>
            <person name="Grabherr M.G."/>
            <person name="Kodira C.D."/>
            <person name="Kohler A."/>
            <person name="Kuees U."/>
            <person name="Lindquist E.A."/>
            <person name="Lucas S.M."/>
            <person name="Mago R."/>
            <person name="Mauceli E."/>
            <person name="Morin E."/>
            <person name="Murat C."/>
            <person name="Pangilinan J.L."/>
            <person name="Park R."/>
            <person name="Pearson M."/>
            <person name="Quesneville H."/>
            <person name="Rouhier N."/>
            <person name="Sakthikumar S."/>
            <person name="Salamov A.A."/>
            <person name="Schmutz J."/>
            <person name="Selles B."/>
            <person name="Shapiro H."/>
            <person name="Tanguay P."/>
            <person name="Tuskan G.A."/>
            <person name="Henrissat B."/>
            <person name="Van de Peer Y."/>
            <person name="Rouze P."/>
            <person name="Ellis J.G."/>
            <person name="Dodds P.N."/>
            <person name="Schein J.E."/>
            <person name="Zhong S."/>
            <person name="Hamelin R.C."/>
            <person name="Grigoriev I.V."/>
            <person name="Szabo L.J."/>
            <person name="Martin F."/>
        </authorList>
    </citation>
    <scope>NUCLEOTIDE SEQUENCE [LARGE SCALE GENOMIC DNA]</scope>
    <source>
        <strain evidence="3">98AG31 / pathotype 3-4-7</strain>
    </source>
</reference>
<dbReference type="HOGENOM" id="CLU_886227_0_0_1"/>
<dbReference type="OrthoDB" id="2898509at2759"/>